<reference evidence="4 5" key="1">
    <citation type="journal article" date="2016" name="Genome Biol. Evol.">
        <title>Divergent and convergent evolution of fungal pathogenicity.</title>
        <authorList>
            <person name="Shang Y."/>
            <person name="Xiao G."/>
            <person name="Zheng P."/>
            <person name="Cen K."/>
            <person name="Zhan S."/>
            <person name="Wang C."/>
        </authorList>
    </citation>
    <scope>NUCLEOTIDE SEQUENCE [LARGE SCALE GENOMIC DNA]</scope>
    <source>
        <strain evidence="4 5">ARSEF 7405</strain>
    </source>
</reference>
<name>A0A166NXJ0_9EURO</name>
<dbReference type="GO" id="GO:0003677">
    <property type="term" value="F:DNA binding"/>
    <property type="evidence" value="ECO:0007669"/>
    <property type="project" value="InterPro"/>
</dbReference>
<dbReference type="EMBL" id="AZGZ01000009">
    <property type="protein sequence ID" value="KZZ93050.1"/>
    <property type="molecule type" value="Genomic_DNA"/>
</dbReference>
<sequence>MCQERNTPCTFEQKPPKRASRARQPEGERRGSSPRSSSRTGQTKKTRAAPPTYSAPTYPGQASAAVLSSAEISECESQHSGSAATSSPSVRIQDTVMTERHLPQQNMRNGSRFLSLAPNTFAELYGITSDMEALLMKHRPYDPTTNMFTLETHRVRRVLKHDMNMHYPLTFHIVSDEDAIGYSAVSEECEAIERCVAPYGKRLVNLFFRIVHPCFPIVDKREFLHLYSISHRAVPTALLGTIYLISLRWWAYDKDLNNKSPPNESKLRQKVIEVIQNSYHRPKLASIQATLLFLQCKLENPLNPDHTWSAGITGQVLCISEALGLHLDASSWDIPVTERALRRRLSWALFMQDKWTALVHGRPSHINEDNWAVQDLTLDDFADLSDKAPVELVKDDDIPRTSSESGKLVFLEMVRLSKVLGRVLQAFFTVRSCKLQDTVALYQRAKGFFEELRAIRSEFAPKLSMAILTPRQLCSNGYLHLGYHSIMTCIWRRVVRSAALDPPCTDLEFLSQMRKEAAEAAETAMSFVSALRPDQLDAFWFWPSGFSFAQIGSFITLLIVTSPSKEENDYWKSRLNEYLWGLRVMDKSSEHVQYAVNRLEGSILRGMEHALTGVPMPMDIPMSTGAPAPSMLTAQEPQQQQQQQQQQQPRLPPVPEIDVTQPHMFSPDFEHSPMGYQGVTTSVDSVHLPPPPMLSPEAMNRCSSDGYPSSMQSMAVSAAPMPAWMPPMTGPDLMGTSLQDFNWSAYA</sequence>
<dbReference type="Proteomes" id="UP000242877">
    <property type="component" value="Unassembled WGS sequence"/>
</dbReference>
<feature type="domain" description="Xylanolytic transcriptional activator regulatory" evidence="3">
    <location>
        <begin position="205"/>
        <end position="439"/>
    </location>
</feature>
<dbReference type="OrthoDB" id="2264294at2759"/>
<evidence type="ECO:0000313" key="4">
    <source>
        <dbReference type="EMBL" id="KZZ93050.1"/>
    </source>
</evidence>
<dbReference type="InterPro" id="IPR007219">
    <property type="entry name" value="XnlR_reg_dom"/>
</dbReference>
<feature type="compositionally biased region" description="Low complexity" evidence="2">
    <location>
        <begin position="638"/>
        <end position="648"/>
    </location>
</feature>
<feature type="compositionally biased region" description="Polar residues" evidence="2">
    <location>
        <begin position="1"/>
        <end position="10"/>
    </location>
</feature>
<feature type="region of interest" description="Disordered" evidence="2">
    <location>
        <begin position="620"/>
        <end position="656"/>
    </location>
</feature>
<dbReference type="Pfam" id="PF04082">
    <property type="entry name" value="Fungal_trans"/>
    <property type="match status" value="1"/>
</dbReference>
<dbReference type="VEuPathDB" id="FungiDB:AAP_02516"/>
<comment type="caution">
    <text evidence="4">The sequence shown here is derived from an EMBL/GenBank/DDBJ whole genome shotgun (WGS) entry which is preliminary data.</text>
</comment>
<evidence type="ECO:0000313" key="5">
    <source>
        <dbReference type="Proteomes" id="UP000242877"/>
    </source>
</evidence>
<accession>A0A166NXJ0</accession>
<dbReference type="GO" id="GO:0006351">
    <property type="term" value="P:DNA-templated transcription"/>
    <property type="evidence" value="ECO:0007669"/>
    <property type="project" value="InterPro"/>
</dbReference>
<dbReference type="InterPro" id="IPR050797">
    <property type="entry name" value="Carb_Metab_Trans_Reg"/>
</dbReference>
<organism evidence="4 5">
    <name type="scientific">Ascosphaera apis ARSEF 7405</name>
    <dbReference type="NCBI Taxonomy" id="392613"/>
    <lineage>
        <taxon>Eukaryota</taxon>
        <taxon>Fungi</taxon>
        <taxon>Dikarya</taxon>
        <taxon>Ascomycota</taxon>
        <taxon>Pezizomycotina</taxon>
        <taxon>Eurotiomycetes</taxon>
        <taxon>Eurotiomycetidae</taxon>
        <taxon>Onygenales</taxon>
        <taxon>Ascosphaeraceae</taxon>
        <taxon>Ascosphaera</taxon>
    </lineage>
</organism>
<keyword evidence="5" id="KW-1185">Reference proteome</keyword>
<protein>
    <submittedName>
        <fullName evidence="4">Transcription factor</fullName>
    </submittedName>
</protein>
<evidence type="ECO:0000256" key="1">
    <source>
        <dbReference type="ARBA" id="ARBA00023242"/>
    </source>
</evidence>
<evidence type="ECO:0000256" key="2">
    <source>
        <dbReference type="SAM" id="MobiDB-lite"/>
    </source>
</evidence>
<dbReference type="GO" id="GO:0005634">
    <property type="term" value="C:nucleus"/>
    <property type="evidence" value="ECO:0007669"/>
    <property type="project" value="TreeGrafter"/>
</dbReference>
<evidence type="ECO:0000259" key="3">
    <source>
        <dbReference type="Pfam" id="PF04082"/>
    </source>
</evidence>
<dbReference type="AlphaFoldDB" id="A0A166NXJ0"/>
<keyword evidence="1" id="KW-0539">Nucleus</keyword>
<dbReference type="GO" id="GO:0008270">
    <property type="term" value="F:zinc ion binding"/>
    <property type="evidence" value="ECO:0007669"/>
    <property type="project" value="InterPro"/>
</dbReference>
<feature type="compositionally biased region" description="Polar residues" evidence="2">
    <location>
        <begin position="78"/>
        <end position="91"/>
    </location>
</feature>
<feature type="compositionally biased region" description="Low complexity" evidence="2">
    <location>
        <begin position="48"/>
        <end position="59"/>
    </location>
</feature>
<feature type="region of interest" description="Disordered" evidence="2">
    <location>
        <begin position="1"/>
        <end position="91"/>
    </location>
</feature>
<dbReference type="GO" id="GO:0001080">
    <property type="term" value="P:nitrogen catabolite activation of transcription from RNA polymerase II promoter"/>
    <property type="evidence" value="ECO:0007669"/>
    <property type="project" value="TreeGrafter"/>
</dbReference>
<gene>
    <name evidence="4" type="ORF">AAP_02516</name>
</gene>
<dbReference type="PANTHER" id="PTHR31668:SF4">
    <property type="entry name" value="TRANSCRIPTIONAL ACTIVATOR PROTEIN DAL81"/>
    <property type="match status" value="1"/>
</dbReference>
<dbReference type="PANTHER" id="PTHR31668">
    <property type="entry name" value="GLUCOSE TRANSPORT TRANSCRIPTION REGULATOR RGT1-RELATED-RELATED"/>
    <property type="match status" value="1"/>
</dbReference>
<dbReference type="CDD" id="cd12148">
    <property type="entry name" value="fungal_TF_MHR"/>
    <property type="match status" value="1"/>
</dbReference>
<proteinExistence type="predicted"/>